<keyword evidence="3" id="KW-1185">Reference proteome</keyword>
<dbReference type="InParanoid" id="A0A5C3NLG4"/>
<dbReference type="Proteomes" id="UP000308197">
    <property type="component" value="Unassembled WGS sequence"/>
</dbReference>
<feature type="compositionally biased region" description="Low complexity" evidence="1">
    <location>
        <begin position="124"/>
        <end position="134"/>
    </location>
</feature>
<dbReference type="EMBL" id="ML213101">
    <property type="protein sequence ID" value="TFK77832.1"/>
    <property type="molecule type" value="Genomic_DNA"/>
</dbReference>
<sequence length="157" mass="16829">MPIDELVTTETELEIDQLLPSDTLISGQPDENVEDAITTVHNLPNDNQVEEPDTPTNGQEDDEAHDKADNYAATSAVVPRRSSRKRQGEALKTVSTSTANSKRLRTRAVVDTEAASTSSRTTHSKAAASVAASAGRMTQAKAKDTTPKNASRGRTKL</sequence>
<reference evidence="2 3" key="1">
    <citation type="journal article" date="2019" name="Nat. Ecol. Evol.">
        <title>Megaphylogeny resolves global patterns of mushroom evolution.</title>
        <authorList>
            <person name="Varga T."/>
            <person name="Krizsan K."/>
            <person name="Foldi C."/>
            <person name="Dima B."/>
            <person name="Sanchez-Garcia M."/>
            <person name="Sanchez-Ramirez S."/>
            <person name="Szollosi G.J."/>
            <person name="Szarkandi J.G."/>
            <person name="Papp V."/>
            <person name="Albert L."/>
            <person name="Andreopoulos W."/>
            <person name="Angelini C."/>
            <person name="Antonin V."/>
            <person name="Barry K.W."/>
            <person name="Bougher N.L."/>
            <person name="Buchanan P."/>
            <person name="Buyck B."/>
            <person name="Bense V."/>
            <person name="Catcheside P."/>
            <person name="Chovatia M."/>
            <person name="Cooper J."/>
            <person name="Damon W."/>
            <person name="Desjardin D."/>
            <person name="Finy P."/>
            <person name="Geml J."/>
            <person name="Haridas S."/>
            <person name="Hughes K."/>
            <person name="Justo A."/>
            <person name="Karasinski D."/>
            <person name="Kautmanova I."/>
            <person name="Kiss B."/>
            <person name="Kocsube S."/>
            <person name="Kotiranta H."/>
            <person name="LaButti K.M."/>
            <person name="Lechner B.E."/>
            <person name="Liimatainen K."/>
            <person name="Lipzen A."/>
            <person name="Lukacs Z."/>
            <person name="Mihaltcheva S."/>
            <person name="Morgado L.N."/>
            <person name="Niskanen T."/>
            <person name="Noordeloos M.E."/>
            <person name="Ohm R.A."/>
            <person name="Ortiz-Santana B."/>
            <person name="Ovrebo C."/>
            <person name="Racz N."/>
            <person name="Riley R."/>
            <person name="Savchenko A."/>
            <person name="Shiryaev A."/>
            <person name="Soop K."/>
            <person name="Spirin V."/>
            <person name="Szebenyi C."/>
            <person name="Tomsovsky M."/>
            <person name="Tulloss R.E."/>
            <person name="Uehling J."/>
            <person name="Grigoriev I.V."/>
            <person name="Vagvolgyi C."/>
            <person name="Papp T."/>
            <person name="Martin F.M."/>
            <person name="Miettinen O."/>
            <person name="Hibbett D.S."/>
            <person name="Nagy L.G."/>
        </authorList>
    </citation>
    <scope>NUCLEOTIDE SEQUENCE [LARGE SCALE GENOMIC DNA]</scope>
    <source>
        <strain evidence="2 3">HHB13444</strain>
    </source>
</reference>
<feature type="compositionally biased region" description="Acidic residues" evidence="1">
    <location>
        <begin position="48"/>
        <end position="63"/>
    </location>
</feature>
<proteinExistence type="predicted"/>
<name>A0A5C3NLG4_9APHY</name>
<evidence type="ECO:0000313" key="3">
    <source>
        <dbReference type="Proteomes" id="UP000308197"/>
    </source>
</evidence>
<protein>
    <submittedName>
        <fullName evidence="2">Uncharacterized protein</fullName>
    </submittedName>
</protein>
<accession>A0A5C3NLG4</accession>
<dbReference type="AlphaFoldDB" id="A0A5C3NLG4"/>
<feature type="region of interest" description="Disordered" evidence="1">
    <location>
        <begin position="41"/>
        <end position="157"/>
    </location>
</feature>
<evidence type="ECO:0000256" key="1">
    <source>
        <dbReference type="SAM" id="MobiDB-lite"/>
    </source>
</evidence>
<gene>
    <name evidence="2" type="ORF">K466DRAFT_607643</name>
</gene>
<evidence type="ECO:0000313" key="2">
    <source>
        <dbReference type="EMBL" id="TFK77832.1"/>
    </source>
</evidence>
<organism evidence="2 3">
    <name type="scientific">Polyporus arcularius HHB13444</name>
    <dbReference type="NCBI Taxonomy" id="1314778"/>
    <lineage>
        <taxon>Eukaryota</taxon>
        <taxon>Fungi</taxon>
        <taxon>Dikarya</taxon>
        <taxon>Basidiomycota</taxon>
        <taxon>Agaricomycotina</taxon>
        <taxon>Agaricomycetes</taxon>
        <taxon>Polyporales</taxon>
        <taxon>Polyporaceae</taxon>
        <taxon>Polyporus</taxon>
    </lineage>
</organism>